<dbReference type="PROSITE" id="PS51077">
    <property type="entry name" value="HTH_ICLR"/>
    <property type="match status" value="1"/>
</dbReference>
<organism evidence="6 7">
    <name type="scientific">Paracoccus amoyensis</name>
    <dbReference type="NCBI Taxonomy" id="2760093"/>
    <lineage>
        <taxon>Bacteria</taxon>
        <taxon>Pseudomonadati</taxon>
        <taxon>Pseudomonadota</taxon>
        <taxon>Alphaproteobacteria</taxon>
        <taxon>Rhodobacterales</taxon>
        <taxon>Paracoccaceae</taxon>
        <taxon>Paracoccus</taxon>
    </lineage>
</organism>
<evidence type="ECO:0000256" key="1">
    <source>
        <dbReference type="ARBA" id="ARBA00023015"/>
    </source>
</evidence>
<dbReference type="InterPro" id="IPR014757">
    <property type="entry name" value="Tscrpt_reg_IclR_C"/>
</dbReference>
<dbReference type="Gene3D" id="1.10.10.10">
    <property type="entry name" value="Winged helix-like DNA-binding domain superfamily/Winged helix DNA-binding domain"/>
    <property type="match status" value="1"/>
</dbReference>
<evidence type="ECO:0000259" key="4">
    <source>
        <dbReference type="PROSITE" id="PS51077"/>
    </source>
</evidence>
<dbReference type="PANTHER" id="PTHR30136">
    <property type="entry name" value="HELIX-TURN-HELIX TRANSCRIPTIONAL REGULATOR, ICLR FAMILY"/>
    <property type="match status" value="1"/>
</dbReference>
<name>A0A926GHQ5_9RHOB</name>
<dbReference type="SMART" id="SM00346">
    <property type="entry name" value="HTH_ICLR"/>
    <property type="match status" value="1"/>
</dbReference>
<evidence type="ECO:0000313" key="6">
    <source>
        <dbReference type="EMBL" id="MBC9247484.1"/>
    </source>
</evidence>
<keyword evidence="1" id="KW-0805">Transcription regulation</keyword>
<dbReference type="Proteomes" id="UP000608594">
    <property type="component" value="Unassembled WGS sequence"/>
</dbReference>
<dbReference type="PROSITE" id="PS51078">
    <property type="entry name" value="ICLR_ED"/>
    <property type="match status" value="1"/>
</dbReference>
<dbReference type="PANTHER" id="PTHR30136:SF8">
    <property type="entry name" value="TRANSCRIPTIONAL REGULATORY PROTEIN"/>
    <property type="match status" value="1"/>
</dbReference>
<dbReference type="EMBL" id="JACOQL010000003">
    <property type="protein sequence ID" value="MBC9247484.1"/>
    <property type="molecule type" value="Genomic_DNA"/>
</dbReference>
<dbReference type="Pfam" id="PF09339">
    <property type="entry name" value="HTH_IclR"/>
    <property type="match status" value="1"/>
</dbReference>
<dbReference type="Gene3D" id="3.30.450.40">
    <property type="match status" value="1"/>
</dbReference>
<evidence type="ECO:0000259" key="5">
    <source>
        <dbReference type="PROSITE" id="PS51078"/>
    </source>
</evidence>
<dbReference type="RefSeq" id="WP_187793956.1">
    <property type="nucleotide sequence ID" value="NZ_JACOQL010000003.1"/>
</dbReference>
<protein>
    <submittedName>
        <fullName evidence="6">IclR family transcriptional regulator</fullName>
    </submittedName>
</protein>
<evidence type="ECO:0000313" key="7">
    <source>
        <dbReference type="Proteomes" id="UP000608594"/>
    </source>
</evidence>
<gene>
    <name evidence="6" type="ORF">H4P12_12345</name>
</gene>
<dbReference type="Pfam" id="PF01614">
    <property type="entry name" value="IclR_C"/>
    <property type="match status" value="1"/>
</dbReference>
<feature type="domain" description="HTH iclR-type" evidence="4">
    <location>
        <begin position="12"/>
        <end position="74"/>
    </location>
</feature>
<dbReference type="InterPro" id="IPR029016">
    <property type="entry name" value="GAF-like_dom_sf"/>
</dbReference>
<accession>A0A926GHQ5</accession>
<evidence type="ECO:0000256" key="2">
    <source>
        <dbReference type="ARBA" id="ARBA00023125"/>
    </source>
</evidence>
<dbReference type="GO" id="GO:0003700">
    <property type="term" value="F:DNA-binding transcription factor activity"/>
    <property type="evidence" value="ECO:0007669"/>
    <property type="project" value="TreeGrafter"/>
</dbReference>
<dbReference type="SUPFAM" id="SSF46785">
    <property type="entry name" value="Winged helix' DNA-binding domain"/>
    <property type="match status" value="1"/>
</dbReference>
<dbReference type="InterPro" id="IPR036390">
    <property type="entry name" value="WH_DNA-bd_sf"/>
</dbReference>
<proteinExistence type="predicted"/>
<keyword evidence="3" id="KW-0804">Transcription</keyword>
<dbReference type="InterPro" id="IPR036388">
    <property type="entry name" value="WH-like_DNA-bd_sf"/>
</dbReference>
<sequence length="248" mass="26003">MSGTEIEERRGIQSIDFVGQLLEAMARADAALSLKRLSEETGVPAAKLHRYLASLVRIGLARQNPADARYDLGPLAIRLGLAAMARRDAIGLAEAALNRVLDRHGLTGHLSVWSDHGPVIVRTHHGGRPLITSLGLGRVLPLTRSATGLVFASFLPDSATAALILREIASPEERTALQAMIDQTRAQRIGFVDGTVIPGLAALSVPVFDFDGSLVCALTATGLAGSFGTDGRQSAIAAELAAASDLNS</sequence>
<feature type="domain" description="IclR-ED" evidence="5">
    <location>
        <begin position="75"/>
        <end position="248"/>
    </location>
</feature>
<evidence type="ECO:0000256" key="3">
    <source>
        <dbReference type="ARBA" id="ARBA00023163"/>
    </source>
</evidence>
<dbReference type="GO" id="GO:0045892">
    <property type="term" value="P:negative regulation of DNA-templated transcription"/>
    <property type="evidence" value="ECO:0007669"/>
    <property type="project" value="TreeGrafter"/>
</dbReference>
<dbReference type="GO" id="GO:0003677">
    <property type="term" value="F:DNA binding"/>
    <property type="evidence" value="ECO:0007669"/>
    <property type="project" value="UniProtKB-KW"/>
</dbReference>
<reference evidence="6" key="1">
    <citation type="submission" date="2020-08" db="EMBL/GenBank/DDBJ databases">
        <title>Paracoccus amoyensis sp. nov., isolated from the surface seawater at coast of Xiamen, Fujian.</title>
        <authorList>
            <person name="Lyu L."/>
        </authorList>
    </citation>
    <scope>NUCLEOTIDE SEQUENCE</scope>
    <source>
        <strain evidence="6">11-3</strain>
    </source>
</reference>
<keyword evidence="2" id="KW-0238">DNA-binding</keyword>
<keyword evidence="7" id="KW-1185">Reference proteome</keyword>
<dbReference type="InterPro" id="IPR005471">
    <property type="entry name" value="Tscrpt_reg_IclR_N"/>
</dbReference>
<dbReference type="InterPro" id="IPR050707">
    <property type="entry name" value="HTH_MetabolicPath_Reg"/>
</dbReference>
<dbReference type="SUPFAM" id="SSF55781">
    <property type="entry name" value="GAF domain-like"/>
    <property type="match status" value="1"/>
</dbReference>
<dbReference type="AlphaFoldDB" id="A0A926GHQ5"/>
<comment type="caution">
    <text evidence="6">The sequence shown here is derived from an EMBL/GenBank/DDBJ whole genome shotgun (WGS) entry which is preliminary data.</text>
</comment>